<dbReference type="CDD" id="cd17158">
    <property type="entry name" value="DCX3_DCDC5"/>
    <property type="match status" value="1"/>
</dbReference>
<dbReference type="EMBL" id="JANPWB010000006">
    <property type="protein sequence ID" value="KAJ1177710.1"/>
    <property type="molecule type" value="Genomic_DNA"/>
</dbReference>
<dbReference type="Pfam" id="PF03607">
    <property type="entry name" value="DCX"/>
    <property type="match status" value="1"/>
</dbReference>
<evidence type="ECO:0000259" key="3">
    <source>
        <dbReference type="PROSITE" id="PS50309"/>
    </source>
</evidence>
<dbReference type="Gene3D" id="3.10.20.230">
    <property type="entry name" value="Doublecortin domain"/>
    <property type="match status" value="3"/>
</dbReference>
<organism evidence="4 5">
    <name type="scientific">Pleurodeles waltl</name>
    <name type="common">Iberian ribbed newt</name>
    <dbReference type="NCBI Taxonomy" id="8319"/>
    <lineage>
        <taxon>Eukaryota</taxon>
        <taxon>Metazoa</taxon>
        <taxon>Chordata</taxon>
        <taxon>Craniata</taxon>
        <taxon>Vertebrata</taxon>
        <taxon>Euteleostomi</taxon>
        <taxon>Amphibia</taxon>
        <taxon>Batrachia</taxon>
        <taxon>Caudata</taxon>
        <taxon>Salamandroidea</taxon>
        <taxon>Salamandridae</taxon>
        <taxon>Pleurodelinae</taxon>
        <taxon>Pleurodeles</taxon>
    </lineage>
</organism>
<evidence type="ECO:0000313" key="5">
    <source>
        <dbReference type="Proteomes" id="UP001066276"/>
    </source>
</evidence>
<dbReference type="GO" id="GO:0035556">
    <property type="term" value="P:intracellular signal transduction"/>
    <property type="evidence" value="ECO:0007669"/>
    <property type="project" value="InterPro"/>
</dbReference>
<comment type="caution">
    <text evidence="4">The sequence shown here is derived from an EMBL/GenBank/DDBJ whole genome shotgun (WGS) entry which is preliminary data.</text>
</comment>
<dbReference type="InterPro" id="IPR057424">
    <property type="entry name" value="Ubiquitin_DCDC1"/>
</dbReference>
<dbReference type="InterPro" id="IPR003533">
    <property type="entry name" value="Doublecortin_dom"/>
</dbReference>
<dbReference type="CDD" id="cd17155">
    <property type="entry name" value="DCX_DCDC1"/>
    <property type="match status" value="1"/>
</dbReference>
<keyword evidence="1" id="KW-0175">Coiled coil</keyword>
<dbReference type="GO" id="GO:0030496">
    <property type="term" value="C:midbody"/>
    <property type="evidence" value="ECO:0007669"/>
    <property type="project" value="TreeGrafter"/>
</dbReference>
<dbReference type="GO" id="GO:0008017">
    <property type="term" value="F:microtubule binding"/>
    <property type="evidence" value="ECO:0007669"/>
    <property type="project" value="InterPro"/>
</dbReference>
<gene>
    <name evidence="4" type="ORF">NDU88_002962</name>
</gene>
<dbReference type="SUPFAM" id="SSF89837">
    <property type="entry name" value="Doublecortin (DC)"/>
    <property type="match status" value="5"/>
</dbReference>
<evidence type="ECO:0000313" key="4">
    <source>
        <dbReference type="EMBL" id="KAJ1177710.1"/>
    </source>
</evidence>
<dbReference type="CDD" id="cd17159">
    <property type="entry name" value="DCX4_DCDC5"/>
    <property type="match status" value="1"/>
</dbReference>
<dbReference type="InterPro" id="IPR043188">
    <property type="entry name" value="DCDC1"/>
</dbReference>
<dbReference type="CDD" id="cd17157">
    <property type="entry name" value="DCX2_DCDC5"/>
    <property type="match status" value="1"/>
</dbReference>
<dbReference type="SMART" id="SM00537">
    <property type="entry name" value="DCX"/>
    <property type="match status" value="2"/>
</dbReference>
<reference evidence="4" key="1">
    <citation type="journal article" date="2022" name="bioRxiv">
        <title>Sequencing and chromosome-scale assembly of the giantPleurodeles waltlgenome.</title>
        <authorList>
            <person name="Brown T."/>
            <person name="Elewa A."/>
            <person name="Iarovenko S."/>
            <person name="Subramanian E."/>
            <person name="Araus A.J."/>
            <person name="Petzold A."/>
            <person name="Susuki M."/>
            <person name="Suzuki K.-i.T."/>
            <person name="Hayashi T."/>
            <person name="Toyoda A."/>
            <person name="Oliveira C."/>
            <person name="Osipova E."/>
            <person name="Leigh N.D."/>
            <person name="Simon A."/>
            <person name="Yun M.H."/>
        </authorList>
    </citation>
    <scope>NUCLEOTIDE SEQUENCE</scope>
    <source>
        <strain evidence="4">20211129_DDA</strain>
        <tissue evidence="4">Liver</tissue>
    </source>
</reference>
<dbReference type="PROSITE" id="PS50309">
    <property type="entry name" value="DC"/>
    <property type="match status" value="1"/>
</dbReference>
<dbReference type="InterPro" id="IPR036572">
    <property type="entry name" value="Doublecortin_dom_sf"/>
</dbReference>
<dbReference type="PANTHER" id="PTHR46302">
    <property type="entry name" value="DOUBLECORTIN DOMAIN-CONTAINING PROTEIN 1"/>
    <property type="match status" value="1"/>
</dbReference>
<feature type="region of interest" description="Disordered" evidence="2">
    <location>
        <begin position="828"/>
        <end position="867"/>
    </location>
</feature>
<feature type="region of interest" description="Disordered" evidence="2">
    <location>
        <begin position="1"/>
        <end position="34"/>
    </location>
</feature>
<dbReference type="Pfam" id="PF25510">
    <property type="entry name" value="Ubiquitin_DCDC1"/>
    <property type="match status" value="1"/>
</dbReference>
<sequence>MPPITAARVTEAEMENDKEREKGRLAGKESSKKALRKDDFISSSMWSRQSSLEAVLVKKYMEKANKVQDTPCSATRSYKSPYAKTTGTEAENKSHCGPRQLGVRFRPQSAVIAKRSGYEDCSTHQTKPVRSCDGISDCDGCKSKCANSSCLVSPFASSRPASAPPGQLRFLLKQHRKCLKSSEMPPVFKRQPWVIRVRAYKNGTTHLSVKVTASTMNRLLEECTEKLNLNMAARRVFLEDGTEALEPKDIPHDADVFVSMGEPFLDPSKKIKEHLSLMKTVTWGMNGLMIPSDARRGKTKPALSERLKKLSGKPTVRILVFKNGTGQDSCDIVAGQDEMKKFLDECTSKMGLSSPARWLYDSSGHKLEDLTDVPLLDRILQNAITPLRGPVWVSKGEGFSPSGAKVYLQGVLVALCQRLASEKSYIRQINVAIHDGPGKVTQKAILSMSAEELHATYEDVNSRIDNLQTLIKTYKGQLAMLAPQLQAEQEQCATYAYRHIKELPASRIRGLQQGLQLKLLANGRNTGELTIYVTKKEMASNSINDLEDVMMMLRQTIHQRLQGSGQFNPSGLHFAAIRLFDEVGQEIKNPLFLRNEQRVWVSYGDDYRSPINPVLSLTFDRVASVEYEGITAVCKAFLDPDLPLLCQYENWEVCVGFPDNIRCTNRQVYQEMELVDTQSHFIQSKRDPEIILYPSVTMEGKSTNTMVVNKRSDPLEEIKCSTWQLANLWLVTKGGMILNRALPQICLAVGHQAQLNTSYGTSVEGYEIVLQKRNKSSIEQQWGFDSKGYIYSKAYPEFVMTFLEGQNVRREVMEAEYQIHHWSWPAAHQETDSSSSEEGFKNNVNDPSGKHVSGPLDTHAMPEGPPRRALQPAVALVKRLEEKHPRASAQRWAIKHECTAKPGQWKHSKVENPLWNKHTYMWPVLPNGELNQEFKWPIQGLLIPNSPSMKKPSCKTSDSHTPARLKVLRNGDCGESQPYTIVGPNITNMLKKQNVAPGKNNATKKTMLQLEKEAERKAHNVEFQQFLERCTSILNLPFAARRLFDEKGAELFTLSGLERDQLVYVSCGNPWIDPHLTAAERKKQLLINTLSSDISMVRAYCTMRNPENLVLEVCGDVAVGAKLVVNQSVAVSEEPDLLRSEGISEIDENYGKEDFANEHYFDSHARSHDRMDAQPTNPKYPWMHNSKSFDADESFVAEKNGQFFTNSELYNNYRSKPKAGKVQKVDRQQFQFQDDQITSCRFPDLALGLANPDVSAGMEVVLVEKKSDDTNQRWIHNADDRTFHLMSNPSLVLAVSMPKVYSGAEVDAAEIAGCPIILQKYKYCLNGHANQKWDYVENIKGMGAFCSTILDWEITAANQAAICTASVTGTEEINQPGYYFQSATTKQKINACVACARSMRGKIKLEKLPSDAVFFCASASKESGLNACGPFKYLNVMKTDLSTSEAQNTLKYFDDMVSSLLSEKSLQTISQEISAASTRRAVKINAFKNGSGYRNGQLIVAKSFTMLLDMCTHRFVLPWPARKLYTIDGSQMLCLSDIEAWAVNECFKQSDLEENATEESVLPGDEEVKQSRKVGNKSTPHTKVTAQDLENMDDALLTLILRNPVDVWVSCGEPFLSLDAVQQMEERKKEEWLQKENILADLNAMKHKIRHLQGQRVTALKPASMVPTKNPAQPVVVEGGWTEKTPDEMKLIENIQHLENHLTEVESQLKAHPQHLETKTTDGKAVYSQPGTKRVVVYANGSNAAQAIYAWGQTLDELMDSCTSRLLMHQHPVTALYTPEGTPVTSWDEIEKDMLLCASAGEPFMDIKAIKQKVEVRAQFSRIRKQQGPHATDIVIKNSEIPRNQVQASHTRLALPSTLNQQND</sequence>
<proteinExistence type="predicted"/>
<feature type="compositionally biased region" description="Polar residues" evidence="2">
    <location>
        <begin position="832"/>
        <end position="846"/>
    </location>
</feature>
<feature type="domain" description="Doublecortin" evidence="3">
    <location>
        <begin position="1022"/>
        <end position="1074"/>
    </location>
</feature>
<protein>
    <recommendedName>
        <fullName evidence="3">Doublecortin domain-containing protein</fullName>
    </recommendedName>
</protein>
<dbReference type="Proteomes" id="UP001066276">
    <property type="component" value="Chromosome 3_2"/>
</dbReference>
<dbReference type="SUPFAM" id="SSF50370">
    <property type="entry name" value="Ricin B-like lectins"/>
    <property type="match status" value="2"/>
</dbReference>
<keyword evidence="5" id="KW-1185">Reference proteome</keyword>
<dbReference type="Pfam" id="PF24478">
    <property type="entry name" value="DCX2_DCDC1"/>
    <property type="match status" value="3"/>
</dbReference>
<accession>A0AAV7TMQ9</accession>
<dbReference type="InterPro" id="IPR035992">
    <property type="entry name" value="Ricin_B-like_lectins"/>
</dbReference>
<feature type="region of interest" description="Disordered" evidence="2">
    <location>
        <begin position="1554"/>
        <end position="1582"/>
    </location>
</feature>
<dbReference type="CDD" id="cd17156">
    <property type="entry name" value="DCX1_DCDC5"/>
    <property type="match status" value="1"/>
</dbReference>
<dbReference type="InterPro" id="IPR056415">
    <property type="entry name" value="DCX2_DCDC1"/>
</dbReference>
<dbReference type="PANTHER" id="PTHR46302:SF3">
    <property type="entry name" value="DOUBLECORTIN DOMAIN-CONTAINING PROTEIN 1"/>
    <property type="match status" value="1"/>
</dbReference>
<evidence type="ECO:0000256" key="1">
    <source>
        <dbReference type="SAM" id="Coils"/>
    </source>
</evidence>
<feature type="compositionally biased region" description="Basic and acidic residues" evidence="2">
    <location>
        <begin position="15"/>
        <end position="34"/>
    </location>
</feature>
<feature type="coiled-coil region" evidence="1">
    <location>
        <begin position="450"/>
        <end position="477"/>
    </location>
</feature>
<evidence type="ECO:0000256" key="2">
    <source>
        <dbReference type="SAM" id="MobiDB-lite"/>
    </source>
</evidence>
<name>A0AAV7TMQ9_PLEWA</name>
<dbReference type="GO" id="GO:1902412">
    <property type="term" value="P:regulation of mitotic cytokinesis"/>
    <property type="evidence" value="ECO:0007669"/>
    <property type="project" value="InterPro"/>
</dbReference>
<dbReference type="PROSITE" id="PS50231">
    <property type="entry name" value="RICIN_B_LECTIN"/>
    <property type="match status" value="2"/>
</dbReference>